<protein>
    <submittedName>
        <fullName evidence="10">Peptidase A24</fullName>
    </submittedName>
</protein>
<evidence type="ECO:0000259" key="8">
    <source>
        <dbReference type="Pfam" id="PF01478"/>
    </source>
</evidence>
<evidence type="ECO:0000313" key="10">
    <source>
        <dbReference type="EMBL" id="AKI96533.1"/>
    </source>
</evidence>
<keyword evidence="6 7" id="KW-0472">Membrane</keyword>
<evidence type="ECO:0000256" key="1">
    <source>
        <dbReference type="ARBA" id="ARBA00004651"/>
    </source>
</evidence>
<dbReference type="Pfam" id="PF06750">
    <property type="entry name" value="A24_N_bact"/>
    <property type="match status" value="1"/>
</dbReference>
<feature type="transmembrane region" description="Helical" evidence="7">
    <location>
        <begin position="6"/>
        <end position="24"/>
    </location>
</feature>
<dbReference type="STRING" id="1330330.IX53_00385"/>
<feature type="transmembrane region" description="Helical" evidence="7">
    <location>
        <begin position="97"/>
        <end position="113"/>
    </location>
</feature>
<name>A0A0G2ZCR3_9BACT</name>
<dbReference type="PANTHER" id="PTHR30487:SF0">
    <property type="entry name" value="PREPILIN LEADER PEPTIDASE_N-METHYLTRANSFERASE-RELATED"/>
    <property type="match status" value="1"/>
</dbReference>
<dbReference type="GO" id="GO:0005886">
    <property type="term" value="C:plasma membrane"/>
    <property type="evidence" value="ECO:0007669"/>
    <property type="project" value="UniProtKB-SubCell"/>
</dbReference>
<evidence type="ECO:0000256" key="7">
    <source>
        <dbReference type="SAM" id="Phobius"/>
    </source>
</evidence>
<gene>
    <name evidence="10" type="ORF">IX53_00385</name>
</gene>
<evidence type="ECO:0000313" key="11">
    <source>
        <dbReference type="Proteomes" id="UP000035159"/>
    </source>
</evidence>
<dbReference type="PANTHER" id="PTHR30487">
    <property type="entry name" value="TYPE 4 PREPILIN-LIKE PROTEINS LEADER PEPTIDE-PROCESSING ENZYME"/>
    <property type="match status" value="1"/>
</dbReference>
<reference evidence="10 11" key="1">
    <citation type="submission" date="2015-04" db="EMBL/GenBank/DDBJ databases">
        <title>Complete Genome Sequence of Kosmotoga pacifica SLHLJ1.</title>
        <authorList>
            <person name="Jiang L.J."/>
            <person name="Shao Z.Z."/>
            <person name="Jebbar M."/>
        </authorList>
    </citation>
    <scope>NUCLEOTIDE SEQUENCE [LARGE SCALE GENOMIC DNA]</scope>
    <source>
        <strain evidence="10 11">SLHLJ1</strain>
    </source>
</reference>
<organism evidence="10 11">
    <name type="scientific">Kosmotoga pacifica</name>
    <dbReference type="NCBI Taxonomy" id="1330330"/>
    <lineage>
        <taxon>Bacteria</taxon>
        <taxon>Thermotogati</taxon>
        <taxon>Thermotogota</taxon>
        <taxon>Thermotogae</taxon>
        <taxon>Kosmotogales</taxon>
        <taxon>Kosmotogaceae</taxon>
        <taxon>Kosmotoga</taxon>
    </lineage>
</organism>
<dbReference type="Proteomes" id="UP000035159">
    <property type="component" value="Chromosome"/>
</dbReference>
<accession>A0A0G2ZCR3</accession>
<dbReference type="RefSeq" id="WP_047753668.1">
    <property type="nucleotide sequence ID" value="NZ_CAJUHA010000002.1"/>
</dbReference>
<sequence length="250" mass="27567">MPIVFFLFGLVFGSFFNALIYRLPRKEYTINSPRRSICPVCKHALSWKDNIPLFSYILLRGKCRYCGAKISFRYPLVEVLTALSFAVNASLFPLQQAIALSILTSGLIISSFIDLEHYLIPDTGIVLVGIGAGLYSFFSHQFPGILIEVLIVTGLMVAFFAISNAVRKDSFGFGDVELIAVLSLSVGLLGSLFVILFASISALLSYVILSVIKKKGFDKRAMIPFGPFISLGGYFTLLLIDHIKVLYGLN</sequence>
<feature type="domain" description="Prepilin type IV endopeptidase peptidase" evidence="8">
    <location>
        <begin position="102"/>
        <end position="204"/>
    </location>
</feature>
<feature type="transmembrane region" description="Helical" evidence="7">
    <location>
        <begin position="119"/>
        <end position="138"/>
    </location>
</feature>
<dbReference type="GO" id="GO:0004190">
    <property type="term" value="F:aspartic-type endopeptidase activity"/>
    <property type="evidence" value="ECO:0007669"/>
    <property type="project" value="InterPro"/>
</dbReference>
<keyword evidence="5 7" id="KW-1133">Transmembrane helix</keyword>
<feature type="transmembrane region" description="Helical" evidence="7">
    <location>
        <begin position="178"/>
        <end position="209"/>
    </location>
</feature>
<evidence type="ECO:0000259" key="9">
    <source>
        <dbReference type="Pfam" id="PF06750"/>
    </source>
</evidence>
<feature type="domain" description="Prepilin peptidase A24 N-terminal" evidence="9">
    <location>
        <begin position="7"/>
        <end position="89"/>
    </location>
</feature>
<dbReference type="KEGG" id="kpf:IX53_00385"/>
<evidence type="ECO:0000256" key="6">
    <source>
        <dbReference type="ARBA" id="ARBA00023136"/>
    </source>
</evidence>
<dbReference type="AlphaFoldDB" id="A0A0G2ZCR3"/>
<dbReference type="InterPro" id="IPR000045">
    <property type="entry name" value="Prepilin_IV_endopep_pep"/>
</dbReference>
<dbReference type="EMBL" id="CP011232">
    <property type="protein sequence ID" value="AKI96533.1"/>
    <property type="molecule type" value="Genomic_DNA"/>
</dbReference>
<evidence type="ECO:0000256" key="5">
    <source>
        <dbReference type="ARBA" id="ARBA00022989"/>
    </source>
</evidence>
<evidence type="ECO:0000256" key="2">
    <source>
        <dbReference type="ARBA" id="ARBA00005801"/>
    </source>
</evidence>
<feature type="transmembrane region" description="Helical" evidence="7">
    <location>
        <begin position="145"/>
        <end position="166"/>
    </location>
</feature>
<dbReference type="InterPro" id="IPR010627">
    <property type="entry name" value="Prepilin_pept_A24_N"/>
</dbReference>
<comment type="subcellular location">
    <subcellularLocation>
        <location evidence="1">Cell membrane</location>
        <topology evidence="1">Multi-pass membrane protein</topology>
    </subcellularLocation>
</comment>
<dbReference type="OrthoDB" id="9789291at2"/>
<dbReference type="Gene3D" id="1.20.120.1220">
    <property type="match status" value="1"/>
</dbReference>
<dbReference type="GO" id="GO:0006465">
    <property type="term" value="P:signal peptide processing"/>
    <property type="evidence" value="ECO:0007669"/>
    <property type="project" value="TreeGrafter"/>
</dbReference>
<comment type="similarity">
    <text evidence="2">Belongs to the peptidase A24 family.</text>
</comment>
<dbReference type="InterPro" id="IPR050882">
    <property type="entry name" value="Prepilin_peptidase/N-MTase"/>
</dbReference>
<feature type="transmembrane region" description="Helical" evidence="7">
    <location>
        <begin position="221"/>
        <end position="240"/>
    </location>
</feature>
<keyword evidence="11" id="KW-1185">Reference proteome</keyword>
<evidence type="ECO:0000256" key="4">
    <source>
        <dbReference type="ARBA" id="ARBA00022692"/>
    </source>
</evidence>
<evidence type="ECO:0000256" key="3">
    <source>
        <dbReference type="ARBA" id="ARBA00022475"/>
    </source>
</evidence>
<proteinExistence type="inferred from homology"/>
<dbReference type="Pfam" id="PF01478">
    <property type="entry name" value="Peptidase_A24"/>
    <property type="match status" value="1"/>
</dbReference>
<keyword evidence="3" id="KW-1003">Cell membrane</keyword>
<dbReference type="PATRIC" id="fig|1330330.3.peg.74"/>
<keyword evidence="4 7" id="KW-0812">Transmembrane</keyword>